<dbReference type="Proteomes" id="UP000230750">
    <property type="component" value="Unassembled WGS sequence"/>
</dbReference>
<protein>
    <submittedName>
        <fullName evidence="1">Uncharacterized protein</fullName>
    </submittedName>
</protein>
<dbReference type="AlphaFoldDB" id="A0A2G8JJ51"/>
<keyword evidence="2" id="KW-1185">Reference proteome</keyword>
<evidence type="ECO:0000313" key="2">
    <source>
        <dbReference type="Proteomes" id="UP000230750"/>
    </source>
</evidence>
<comment type="caution">
    <text evidence="1">The sequence shown here is derived from an EMBL/GenBank/DDBJ whole genome shotgun (WGS) entry which is preliminary data.</text>
</comment>
<dbReference type="EMBL" id="MRZV01001815">
    <property type="protein sequence ID" value="PIK35775.1"/>
    <property type="molecule type" value="Genomic_DNA"/>
</dbReference>
<dbReference type="OrthoDB" id="5956786at2759"/>
<proteinExistence type="predicted"/>
<gene>
    <name evidence="1" type="ORF">BSL78_27395</name>
</gene>
<evidence type="ECO:0000313" key="1">
    <source>
        <dbReference type="EMBL" id="PIK35775.1"/>
    </source>
</evidence>
<sequence>MTDEHLGKLIKTPVVDIINTVNDSRIVNVTNDVAASFPLVVVGDFVNGLSVCVDCMNQDCIANNSDYSLDDLLKYELSAQPTALFDKHGLLRQANKPQLADALPSTSSNEVQQTRDSKPVYNVLDGGSLLHRFPWKRGETFDSIASTYVKYVNTFANPIVVFDGYETDSSTKYLTHLRRSKGAVGPQVFFTGSMALKSKKEHFLANVENK</sequence>
<accession>A0A2G8JJ51</accession>
<reference evidence="1 2" key="1">
    <citation type="journal article" date="2017" name="PLoS Biol.">
        <title>The sea cucumber genome provides insights into morphological evolution and visceral regeneration.</title>
        <authorList>
            <person name="Zhang X."/>
            <person name="Sun L."/>
            <person name="Yuan J."/>
            <person name="Sun Y."/>
            <person name="Gao Y."/>
            <person name="Zhang L."/>
            <person name="Li S."/>
            <person name="Dai H."/>
            <person name="Hamel J.F."/>
            <person name="Liu C."/>
            <person name="Yu Y."/>
            <person name="Liu S."/>
            <person name="Lin W."/>
            <person name="Guo K."/>
            <person name="Jin S."/>
            <person name="Xu P."/>
            <person name="Storey K.B."/>
            <person name="Huan P."/>
            <person name="Zhang T."/>
            <person name="Zhou Y."/>
            <person name="Zhang J."/>
            <person name="Lin C."/>
            <person name="Li X."/>
            <person name="Xing L."/>
            <person name="Huo D."/>
            <person name="Sun M."/>
            <person name="Wang L."/>
            <person name="Mercier A."/>
            <person name="Li F."/>
            <person name="Yang H."/>
            <person name="Xiang J."/>
        </authorList>
    </citation>
    <scope>NUCLEOTIDE SEQUENCE [LARGE SCALE GENOMIC DNA]</scope>
    <source>
        <strain evidence="1">Shaxun</strain>
        <tissue evidence="1">Muscle</tissue>
    </source>
</reference>
<organism evidence="1 2">
    <name type="scientific">Stichopus japonicus</name>
    <name type="common">Sea cucumber</name>
    <dbReference type="NCBI Taxonomy" id="307972"/>
    <lineage>
        <taxon>Eukaryota</taxon>
        <taxon>Metazoa</taxon>
        <taxon>Echinodermata</taxon>
        <taxon>Eleutherozoa</taxon>
        <taxon>Echinozoa</taxon>
        <taxon>Holothuroidea</taxon>
        <taxon>Aspidochirotacea</taxon>
        <taxon>Aspidochirotida</taxon>
        <taxon>Stichopodidae</taxon>
        <taxon>Apostichopus</taxon>
    </lineage>
</organism>
<name>A0A2G8JJ51_STIJA</name>